<evidence type="ECO:0000313" key="1">
    <source>
        <dbReference type="EMBL" id="EPS41287.1"/>
    </source>
</evidence>
<keyword evidence="2" id="KW-1185">Reference proteome</keyword>
<proteinExistence type="predicted"/>
<reference evidence="1 2" key="1">
    <citation type="journal article" date="2013" name="PLoS Genet.">
        <title>Genomic mechanisms accounting for the adaptation to parasitism in nematode-trapping fungi.</title>
        <authorList>
            <person name="Meerupati T."/>
            <person name="Andersson K.M."/>
            <person name="Friman E."/>
            <person name="Kumar D."/>
            <person name="Tunlid A."/>
            <person name="Ahren D."/>
        </authorList>
    </citation>
    <scope>NUCLEOTIDE SEQUENCE [LARGE SCALE GENOMIC DNA]</scope>
    <source>
        <strain evidence="1 2">CBS 200.50</strain>
    </source>
</reference>
<protein>
    <submittedName>
        <fullName evidence="1">Uncharacterized protein</fullName>
    </submittedName>
</protein>
<dbReference type="EMBL" id="AQGS01000254">
    <property type="protein sequence ID" value="EPS41287.1"/>
    <property type="molecule type" value="Genomic_DNA"/>
</dbReference>
<accession>S8C0W0</accession>
<name>S8C0W0_DACHA</name>
<dbReference type="HOGENOM" id="CLU_1209790_0_0_1"/>
<organism evidence="1 2">
    <name type="scientific">Dactylellina haptotyla (strain CBS 200.50)</name>
    <name type="common">Nematode-trapping fungus</name>
    <name type="synonym">Monacrosporium haptotylum</name>
    <dbReference type="NCBI Taxonomy" id="1284197"/>
    <lineage>
        <taxon>Eukaryota</taxon>
        <taxon>Fungi</taxon>
        <taxon>Dikarya</taxon>
        <taxon>Ascomycota</taxon>
        <taxon>Pezizomycotina</taxon>
        <taxon>Orbiliomycetes</taxon>
        <taxon>Orbiliales</taxon>
        <taxon>Orbiliaceae</taxon>
        <taxon>Dactylellina</taxon>
    </lineage>
</organism>
<reference evidence="2" key="2">
    <citation type="submission" date="2013-04" db="EMBL/GenBank/DDBJ databases">
        <title>Genomic mechanisms accounting for the adaptation to parasitism in nematode-trapping fungi.</title>
        <authorList>
            <person name="Ahren D.G."/>
        </authorList>
    </citation>
    <scope>NUCLEOTIDE SEQUENCE [LARGE SCALE GENOMIC DNA]</scope>
    <source>
        <strain evidence="2">CBS 200.50</strain>
    </source>
</reference>
<gene>
    <name evidence="1" type="ORF">H072_4791</name>
</gene>
<dbReference type="AlphaFoldDB" id="S8C0W0"/>
<evidence type="ECO:0000313" key="2">
    <source>
        <dbReference type="Proteomes" id="UP000015100"/>
    </source>
</evidence>
<dbReference type="Proteomes" id="UP000015100">
    <property type="component" value="Unassembled WGS sequence"/>
</dbReference>
<comment type="caution">
    <text evidence="1">The sequence shown here is derived from an EMBL/GenBank/DDBJ whole genome shotgun (WGS) entry which is preliminary data.</text>
</comment>
<sequence length="276" mass="30419">MSLPPPYKLVVWKNEDDNSNFEGVHASIFDHGENPMPTLKPDSLQRLLYCSPGSIKFIEDLITGINSSSEIEGSGYAYSLYAMGVPTKPKDDYRHCAHILKLINRNTPLNDSEVVSKPLEKENNDISQSSTSTFLPPYHLAIFPKNGTSQVPAYWTSFGVLEEPTLGFDTKSKTTDGKETPLLNICSWPAGYLKAIEQISQSINKPENVRGRYCVHGMSQYLEDTPCYIAWKLADGQTSMKIIEASADIEASAADGADSECNFESGMGTPTSFNLD</sequence>